<dbReference type="PANTHER" id="PTHR21015">
    <property type="entry name" value="UDP-N-ACETYLGLUCOSAMINE--N-ACETYLMURAMYL-(PENTAPEPTIDE) PYROPHOSPHORYL-UNDECAPRENOL N-ACETYLGLUCOSAMINE TRANSFERASE 1"/>
    <property type="match status" value="1"/>
</dbReference>
<sequence length="406" mass="44710">MDPFDKFKVLMYSHDTFGLGHLRRSRTIAHALVSHFPNVEVSIISGSPVVSAYPFEDRVDYVQIPAAHKLSDGSYVSGSTTSTFDDTISRREALIDEAADRIDPQLVIVDKEPLGLAREMLPALQRLKERGATTVLGLRDVLDAPELLREEWARKHILDHLETLYDEIWIYGPGSFYNPLAGIDLPEAVLSRTRYTGFLPRALPETGVAPNDYGSGYVLVTAGGGGDGYELMAAALNVIKQGLCDHLSFLFVLGPFMTDGQRFEIMARASGVANVRLVDFDANLEVIVANARAVIGMCGYNTFCEVMSFDKPALFIPRTAPRREQSIRAHRAEEFGWVDVLDIESAKNPHRFLAAINRLLERAPPSTAVARPDMDGLNRICALSEILLDHRTDAATVAATLRAASL</sequence>
<evidence type="ECO:0000259" key="1">
    <source>
        <dbReference type="Pfam" id="PF04101"/>
    </source>
</evidence>
<keyword evidence="3" id="KW-1185">Reference proteome</keyword>
<proteinExistence type="predicted"/>
<dbReference type="Gene3D" id="3.40.50.2000">
    <property type="entry name" value="Glycogen Phosphorylase B"/>
    <property type="match status" value="1"/>
</dbReference>
<protein>
    <recommendedName>
        <fullName evidence="1">Glycosyl transferase family 28 C-terminal domain-containing protein</fullName>
    </recommendedName>
</protein>
<organism evidence="2 3">
    <name type="scientific">Nitratireductor arenosus</name>
    <dbReference type="NCBI Taxonomy" id="2682096"/>
    <lineage>
        <taxon>Bacteria</taxon>
        <taxon>Pseudomonadati</taxon>
        <taxon>Pseudomonadota</taxon>
        <taxon>Alphaproteobacteria</taxon>
        <taxon>Hyphomicrobiales</taxon>
        <taxon>Phyllobacteriaceae</taxon>
        <taxon>Nitratireductor</taxon>
    </lineage>
</organism>
<feature type="domain" description="Glycosyl transferase family 28 C-terminal" evidence="1">
    <location>
        <begin position="269"/>
        <end position="356"/>
    </location>
</feature>
<name>A0A844QJ75_9HYPH</name>
<dbReference type="Proteomes" id="UP000463224">
    <property type="component" value="Unassembled WGS sequence"/>
</dbReference>
<accession>A0A844QJ75</accession>
<evidence type="ECO:0000313" key="3">
    <source>
        <dbReference type="Proteomes" id="UP000463224"/>
    </source>
</evidence>
<comment type="caution">
    <text evidence="2">The sequence shown here is derived from an EMBL/GenBank/DDBJ whole genome shotgun (WGS) entry which is preliminary data.</text>
</comment>
<dbReference type="Pfam" id="PF04101">
    <property type="entry name" value="Glyco_tran_28_C"/>
    <property type="match status" value="1"/>
</dbReference>
<dbReference type="EMBL" id="WPHG01000005">
    <property type="protein sequence ID" value="MVA99345.1"/>
    <property type="molecule type" value="Genomic_DNA"/>
</dbReference>
<dbReference type="InterPro" id="IPR007235">
    <property type="entry name" value="Glyco_trans_28_C"/>
</dbReference>
<dbReference type="RefSeq" id="WP_156714423.1">
    <property type="nucleotide sequence ID" value="NZ_WPHG01000005.1"/>
</dbReference>
<dbReference type="AlphaFoldDB" id="A0A844QJ75"/>
<dbReference type="GO" id="GO:0016758">
    <property type="term" value="F:hexosyltransferase activity"/>
    <property type="evidence" value="ECO:0007669"/>
    <property type="project" value="InterPro"/>
</dbReference>
<dbReference type="SUPFAM" id="SSF53756">
    <property type="entry name" value="UDP-Glycosyltransferase/glycogen phosphorylase"/>
    <property type="match status" value="1"/>
</dbReference>
<evidence type="ECO:0000313" key="2">
    <source>
        <dbReference type="EMBL" id="MVA99345.1"/>
    </source>
</evidence>
<gene>
    <name evidence="2" type="ORF">GN330_19035</name>
</gene>
<dbReference type="PANTHER" id="PTHR21015:SF28">
    <property type="entry name" value="SLL1722 PROTEIN"/>
    <property type="match status" value="1"/>
</dbReference>
<reference evidence="2 3" key="1">
    <citation type="submission" date="2019-12" db="EMBL/GenBank/DDBJ databases">
        <title>Nitratireductor arenosus sp. nov., Isolated from sea sand, Jeju island, South Korea.</title>
        <authorList>
            <person name="Kim W."/>
        </authorList>
    </citation>
    <scope>NUCLEOTIDE SEQUENCE [LARGE SCALE GENOMIC DNA]</scope>
    <source>
        <strain evidence="2 3">CAU 1489</strain>
    </source>
</reference>